<dbReference type="PANTHER" id="PTHR43000">
    <property type="entry name" value="DTDP-D-GLUCOSE 4,6-DEHYDRATASE-RELATED"/>
    <property type="match status" value="1"/>
</dbReference>
<evidence type="ECO:0000259" key="8">
    <source>
        <dbReference type="Pfam" id="PF16363"/>
    </source>
</evidence>
<dbReference type="EC" id="4.2.1.46" evidence="4 7"/>
<keyword evidence="5" id="KW-0520">NAD</keyword>
<dbReference type="Gene3D" id="3.40.50.720">
    <property type="entry name" value="NAD(P)-binding Rossmann-like Domain"/>
    <property type="match status" value="1"/>
</dbReference>
<evidence type="ECO:0000256" key="4">
    <source>
        <dbReference type="ARBA" id="ARBA00011990"/>
    </source>
</evidence>
<organism evidence="9 10">
    <name type="scientific">Candidatus Woesebacteria bacterium RIFCSPLOWO2_01_FULL_37_19</name>
    <dbReference type="NCBI Taxonomy" id="1802514"/>
    <lineage>
        <taxon>Bacteria</taxon>
        <taxon>Candidatus Woeseibacteriota</taxon>
    </lineage>
</organism>
<dbReference type="NCBIfam" id="TIGR01181">
    <property type="entry name" value="dTDP_gluc_dehyt"/>
    <property type="match status" value="1"/>
</dbReference>
<evidence type="ECO:0000256" key="2">
    <source>
        <dbReference type="ARBA" id="ARBA00001911"/>
    </source>
</evidence>
<accession>A0A1F8B5L4</accession>
<comment type="cofactor">
    <cofactor evidence="2 7">
        <name>NAD(+)</name>
        <dbReference type="ChEBI" id="CHEBI:57540"/>
    </cofactor>
</comment>
<dbReference type="EMBL" id="MGHA01000038">
    <property type="protein sequence ID" value="OGM58999.1"/>
    <property type="molecule type" value="Genomic_DNA"/>
</dbReference>
<dbReference type="Gene3D" id="3.90.25.10">
    <property type="entry name" value="UDP-galactose 4-epimerase, domain 1"/>
    <property type="match status" value="1"/>
</dbReference>
<dbReference type="STRING" id="1802514.A2955_03185"/>
<dbReference type="CDD" id="cd05246">
    <property type="entry name" value="dTDP_GD_SDR_e"/>
    <property type="match status" value="1"/>
</dbReference>
<evidence type="ECO:0000256" key="6">
    <source>
        <dbReference type="ARBA" id="ARBA00023239"/>
    </source>
</evidence>
<dbReference type="Proteomes" id="UP000177501">
    <property type="component" value="Unassembled WGS sequence"/>
</dbReference>
<dbReference type="GO" id="GO:0008460">
    <property type="term" value="F:dTDP-glucose 4,6-dehydratase activity"/>
    <property type="evidence" value="ECO:0007669"/>
    <property type="project" value="UniProtKB-EC"/>
</dbReference>
<dbReference type="InterPro" id="IPR005888">
    <property type="entry name" value="dTDP_Gluc_deHydtase"/>
</dbReference>
<dbReference type="GO" id="GO:0009225">
    <property type="term" value="P:nucleotide-sugar metabolic process"/>
    <property type="evidence" value="ECO:0007669"/>
    <property type="project" value="InterPro"/>
</dbReference>
<protein>
    <recommendedName>
        <fullName evidence="4 7">dTDP-glucose 4,6-dehydratase</fullName>
        <ecNumber evidence="4 7">4.2.1.46</ecNumber>
    </recommendedName>
</protein>
<evidence type="ECO:0000256" key="1">
    <source>
        <dbReference type="ARBA" id="ARBA00001539"/>
    </source>
</evidence>
<feature type="domain" description="NAD(P)-binding" evidence="8">
    <location>
        <begin position="4"/>
        <end position="302"/>
    </location>
</feature>
<dbReference type="Pfam" id="PF16363">
    <property type="entry name" value="GDP_Man_Dehyd"/>
    <property type="match status" value="1"/>
</dbReference>
<name>A0A1F8B5L4_9BACT</name>
<sequence length="336" mass="38723">MKLLVTGGAGFIGSNFIRYWLKKYPKDYVVNFDVLTYSGNLESLKDIQGNPHYAFVRGDVREPKQIEKAIKGAEVVVHFAAESHVDRSLFAAGDFVTTNVLGTQILCEAAAKEGVNRFHYIGTDEVFGALPLKTKEKFKEDTPFDPRNQYSASKAAAEHFVRSYYSTHNLPITITDCTNNFGPYQHPEKMIPLFITNILENKKIPMYGDGLYVRDWLYVEDHCRAIDLVLMKGKVGESYMVGAQHKEVNNQDLTNMILSILGKDDSFIEHVKDRPAHDRKYAVNWSKIAKLGWKPQHDLESWLVKTVEWYKENASWWRRVKSGEYREYYTKVYGKR</sequence>
<reference evidence="9 10" key="1">
    <citation type="journal article" date="2016" name="Nat. Commun.">
        <title>Thousands of microbial genomes shed light on interconnected biogeochemical processes in an aquifer system.</title>
        <authorList>
            <person name="Anantharaman K."/>
            <person name="Brown C.T."/>
            <person name="Hug L.A."/>
            <person name="Sharon I."/>
            <person name="Castelle C.J."/>
            <person name="Probst A.J."/>
            <person name="Thomas B.C."/>
            <person name="Singh A."/>
            <person name="Wilkins M.J."/>
            <person name="Karaoz U."/>
            <person name="Brodie E.L."/>
            <person name="Williams K.H."/>
            <person name="Hubbard S.S."/>
            <person name="Banfield J.F."/>
        </authorList>
    </citation>
    <scope>NUCLEOTIDE SEQUENCE [LARGE SCALE GENOMIC DNA]</scope>
</reference>
<evidence type="ECO:0000256" key="5">
    <source>
        <dbReference type="ARBA" id="ARBA00023027"/>
    </source>
</evidence>
<comment type="catalytic activity">
    <reaction evidence="1 7">
        <text>dTDP-alpha-D-glucose = dTDP-4-dehydro-6-deoxy-alpha-D-glucose + H2O</text>
        <dbReference type="Rhea" id="RHEA:17221"/>
        <dbReference type="ChEBI" id="CHEBI:15377"/>
        <dbReference type="ChEBI" id="CHEBI:57477"/>
        <dbReference type="ChEBI" id="CHEBI:57649"/>
        <dbReference type="EC" id="4.2.1.46"/>
    </reaction>
</comment>
<proteinExistence type="inferred from homology"/>
<evidence type="ECO:0000313" key="9">
    <source>
        <dbReference type="EMBL" id="OGM58999.1"/>
    </source>
</evidence>
<evidence type="ECO:0000256" key="7">
    <source>
        <dbReference type="RuleBase" id="RU004473"/>
    </source>
</evidence>
<dbReference type="SUPFAM" id="SSF51735">
    <property type="entry name" value="NAD(P)-binding Rossmann-fold domains"/>
    <property type="match status" value="1"/>
</dbReference>
<evidence type="ECO:0000256" key="3">
    <source>
        <dbReference type="ARBA" id="ARBA00008178"/>
    </source>
</evidence>
<gene>
    <name evidence="9" type="ORF">A2955_03185</name>
</gene>
<comment type="caution">
    <text evidence="9">The sequence shown here is derived from an EMBL/GenBank/DDBJ whole genome shotgun (WGS) entry which is preliminary data.</text>
</comment>
<comment type="similarity">
    <text evidence="3 7">Belongs to the NAD(P)-dependent epimerase/dehydratase family. dTDP-glucose dehydratase subfamily.</text>
</comment>
<keyword evidence="6 7" id="KW-0456">Lyase</keyword>
<dbReference type="AlphaFoldDB" id="A0A1F8B5L4"/>
<dbReference type="InterPro" id="IPR036291">
    <property type="entry name" value="NAD(P)-bd_dom_sf"/>
</dbReference>
<dbReference type="InterPro" id="IPR016040">
    <property type="entry name" value="NAD(P)-bd_dom"/>
</dbReference>
<evidence type="ECO:0000313" key="10">
    <source>
        <dbReference type="Proteomes" id="UP000177501"/>
    </source>
</evidence>